<proteinExistence type="predicted"/>
<accession>A0A1S3X3F6</accession>
<dbReference type="AlphaFoldDB" id="A0A1S3X3F6"/>
<protein>
    <submittedName>
        <fullName evidence="1">Late blight resistance protein homolog R1A-3</fullName>
    </submittedName>
</protein>
<dbReference type="SUPFAM" id="SSF52058">
    <property type="entry name" value="L domain-like"/>
    <property type="match status" value="1"/>
</dbReference>
<dbReference type="PANTHER" id="PTHR15140">
    <property type="entry name" value="TUBULIN-SPECIFIC CHAPERONE E"/>
    <property type="match status" value="1"/>
</dbReference>
<evidence type="ECO:0000313" key="1">
    <source>
        <dbReference type="RefSeq" id="XP_016434515.1"/>
    </source>
</evidence>
<dbReference type="OrthoDB" id="1304698at2759"/>
<name>A0A1S3X3F6_TOBAC</name>
<dbReference type="InterPro" id="IPR032675">
    <property type="entry name" value="LRR_dom_sf"/>
</dbReference>
<dbReference type="PANTHER" id="PTHR15140:SF44">
    <property type="entry name" value="LATE BLIGHT RESISTANCE PROTEIN HOMOLOG R1B-23 ISOFORM X1"/>
    <property type="match status" value="1"/>
</dbReference>
<dbReference type="PaxDb" id="4097-A0A1S3X3F6"/>
<reference evidence="1" key="1">
    <citation type="submission" date="2025-08" db="UniProtKB">
        <authorList>
            <consortium name="RefSeq"/>
        </authorList>
    </citation>
    <scope>IDENTIFICATION</scope>
</reference>
<dbReference type="Gene3D" id="3.80.10.10">
    <property type="entry name" value="Ribonuclease Inhibitor"/>
    <property type="match status" value="1"/>
</dbReference>
<sequence length="134" mass="15594">IRVIFHSGEWCLEDITFHKLKYLKLSYLKVSRWEASEEFFPQLETLVIKQCEYLEEIPLSFADIPTLKQIKLMWGKSNKSLTASAVRIKKEVEENEGPYRPHYCVVSQARACHNNMESIKPTFTLLGALVSWSN</sequence>
<gene>
    <name evidence="1" type="primary">LOC107760909</name>
</gene>
<dbReference type="KEGG" id="nta:107760909"/>
<dbReference type="RefSeq" id="XP_016434515.1">
    <property type="nucleotide sequence ID" value="XM_016579029.1"/>
</dbReference>
<feature type="non-terminal residue" evidence="1">
    <location>
        <position position="1"/>
    </location>
</feature>
<organism evidence="1">
    <name type="scientific">Nicotiana tabacum</name>
    <name type="common">Common tobacco</name>
    <dbReference type="NCBI Taxonomy" id="4097"/>
    <lineage>
        <taxon>Eukaryota</taxon>
        <taxon>Viridiplantae</taxon>
        <taxon>Streptophyta</taxon>
        <taxon>Embryophyta</taxon>
        <taxon>Tracheophyta</taxon>
        <taxon>Spermatophyta</taxon>
        <taxon>Magnoliopsida</taxon>
        <taxon>eudicotyledons</taxon>
        <taxon>Gunneridae</taxon>
        <taxon>Pentapetalae</taxon>
        <taxon>asterids</taxon>
        <taxon>lamiids</taxon>
        <taxon>Solanales</taxon>
        <taxon>Solanaceae</taxon>
        <taxon>Nicotianoideae</taxon>
        <taxon>Nicotianeae</taxon>
        <taxon>Nicotiana</taxon>
    </lineage>
</organism>
<dbReference type="OMA" id="WCLEDIT"/>